<dbReference type="EMBL" id="ASHM01008596">
    <property type="protein sequence ID" value="PNY16524.1"/>
    <property type="molecule type" value="Genomic_DNA"/>
</dbReference>
<sequence length="303" mass="34865">MAHRSTRSNNGNVEGDNNNNNNNNNNDMDRAIRVMADMATSIAKQTAAKNQRDIRKQQREEQAAESKGLVDFRRHDPPQFLGESEPEKADLWLQEIEKIFEVLRCPDAAKVNYASYLLLGDADYWWKGTRQMVEANDQEVTWEVFRTKFLEKYFPRSARTAKEQEFLNLKQGGMTVGEYAAKFESLAKYFRFFQNQVDEDWLCERFEGGLKHSIKESVLPLEIRQFQPLVEKCRKIETMKESVANRGNGGGPSRSKYPTQGWNQKGKQQSKNPYSRPSGNNQNQRPYRPIASAVGNGSNRNPN</sequence>
<dbReference type="InterPro" id="IPR032567">
    <property type="entry name" value="RTL1-rel"/>
</dbReference>
<proteinExistence type="predicted"/>
<organism evidence="3 4">
    <name type="scientific">Trifolium pratense</name>
    <name type="common">Red clover</name>
    <dbReference type="NCBI Taxonomy" id="57577"/>
    <lineage>
        <taxon>Eukaryota</taxon>
        <taxon>Viridiplantae</taxon>
        <taxon>Streptophyta</taxon>
        <taxon>Embryophyta</taxon>
        <taxon>Tracheophyta</taxon>
        <taxon>Spermatophyta</taxon>
        <taxon>Magnoliopsida</taxon>
        <taxon>eudicotyledons</taxon>
        <taxon>Gunneridae</taxon>
        <taxon>Pentapetalae</taxon>
        <taxon>rosids</taxon>
        <taxon>fabids</taxon>
        <taxon>Fabales</taxon>
        <taxon>Fabaceae</taxon>
        <taxon>Papilionoideae</taxon>
        <taxon>50 kb inversion clade</taxon>
        <taxon>NPAAA clade</taxon>
        <taxon>Hologalegina</taxon>
        <taxon>IRL clade</taxon>
        <taxon>Trifolieae</taxon>
        <taxon>Trifolium</taxon>
    </lineage>
</organism>
<evidence type="ECO:0000313" key="4">
    <source>
        <dbReference type="Proteomes" id="UP000236291"/>
    </source>
</evidence>
<evidence type="ECO:0000256" key="1">
    <source>
        <dbReference type="SAM" id="MobiDB-lite"/>
    </source>
</evidence>
<name>A0A2K3PMN3_TRIPR</name>
<dbReference type="AlphaFoldDB" id="A0A2K3PMN3"/>
<dbReference type="Proteomes" id="UP000236291">
    <property type="component" value="Unassembled WGS sequence"/>
</dbReference>
<dbReference type="Pfam" id="PF03732">
    <property type="entry name" value="Retrotrans_gag"/>
    <property type="match status" value="1"/>
</dbReference>
<gene>
    <name evidence="3" type="ORF">L195_g013246</name>
</gene>
<feature type="domain" description="Retrotransposon gag" evidence="2">
    <location>
        <begin position="113"/>
        <end position="211"/>
    </location>
</feature>
<reference evidence="3 4" key="1">
    <citation type="journal article" date="2014" name="Am. J. Bot.">
        <title>Genome assembly and annotation for red clover (Trifolium pratense; Fabaceae).</title>
        <authorList>
            <person name="Istvanek J."/>
            <person name="Jaros M."/>
            <person name="Krenek A."/>
            <person name="Repkova J."/>
        </authorList>
    </citation>
    <scope>NUCLEOTIDE SEQUENCE [LARGE SCALE GENOMIC DNA]</scope>
    <source>
        <strain evidence="4">cv. Tatra</strain>
        <tissue evidence="3">Young leaves</tissue>
    </source>
</reference>
<dbReference type="PANTHER" id="PTHR15503:SF45">
    <property type="entry name" value="RNA-DIRECTED DNA POLYMERASE HOMOLOG"/>
    <property type="match status" value="1"/>
</dbReference>
<dbReference type="InterPro" id="IPR005162">
    <property type="entry name" value="Retrotrans_gag_dom"/>
</dbReference>
<feature type="region of interest" description="Disordered" evidence="1">
    <location>
        <begin position="44"/>
        <end position="85"/>
    </location>
</feature>
<reference evidence="3 4" key="2">
    <citation type="journal article" date="2017" name="Front. Plant Sci.">
        <title>Gene Classification and Mining of Molecular Markers Useful in Red Clover (Trifolium pratense) Breeding.</title>
        <authorList>
            <person name="Istvanek J."/>
            <person name="Dluhosova J."/>
            <person name="Dluhos P."/>
            <person name="Patkova L."/>
            <person name="Nedelnik J."/>
            <person name="Repkova J."/>
        </authorList>
    </citation>
    <scope>NUCLEOTIDE SEQUENCE [LARGE SCALE GENOMIC DNA]</scope>
    <source>
        <strain evidence="4">cv. Tatra</strain>
        <tissue evidence="3">Young leaves</tissue>
    </source>
</reference>
<evidence type="ECO:0000259" key="2">
    <source>
        <dbReference type="Pfam" id="PF03732"/>
    </source>
</evidence>
<protein>
    <submittedName>
        <fullName evidence="3">Putative TIR-NBS-LRR resistance protein</fullName>
    </submittedName>
</protein>
<feature type="compositionally biased region" description="Polar residues" evidence="1">
    <location>
        <begin position="256"/>
        <end position="285"/>
    </location>
</feature>
<feature type="compositionally biased region" description="Low complexity" evidence="1">
    <location>
        <begin position="9"/>
        <end position="26"/>
    </location>
</feature>
<feature type="compositionally biased region" description="Basic and acidic residues" evidence="1">
    <location>
        <begin position="50"/>
        <end position="77"/>
    </location>
</feature>
<dbReference type="STRING" id="57577.A0A2K3PMN3"/>
<evidence type="ECO:0000313" key="3">
    <source>
        <dbReference type="EMBL" id="PNY16524.1"/>
    </source>
</evidence>
<feature type="region of interest" description="Disordered" evidence="1">
    <location>
        <begin position="242"/>
        <end position="303"/>
    </location>
</feature>
<comment type="caution">
    <text evidence="3">The sequence shown here is derived from an EMBL/GenBank/DDBJ whole genome shotgun (WGS) entry which is preliminary data.</text>
</comment>
<feature type="region of interest" description="Disordered" evidence="1">
    <location>
        <begin position="1"/>
        <end position="27"/>
    </location>
</feature>
<dbReference type="PANTHER" id="PTHR15503">
    <property type="entry name" value="LDOC1 RELATED"/>
    <property type="match status" value="1"/>
</dbReference>
<accession>A0A2K3PMN3</accession>